<keyword evidence="2" id="KW-1185">Reference proteome</keyword>
<accession>A0A8X6RAY4</accession>
<comment type="caution">
    <text evidence="1">The sequence shown here is derived from an EMBL/GenBank/DDBJ whole genome shotgun (WGS) entry which is preliminary data.</text>
</comment>
<dbReference type="AlphaFoldDB" id="A0A8X6RAY4"/>
<sequence length="118" mass="13750">MIMWHVKYPKSACLAWMFWAKEKFLIQVCIVRAQVPLSGRHERKYEAAAVTVDISRFPDKNCLVRQAQMREREIGTRLFCEGDESISNSSHSEEESIEILNEKPLRDVGRKIREGNLL</sequence>
<evidence type="ECO:0000313" key="2">
    <source>
        <dbReference type="Proteomes" id="UP000887159"/>
    </source>
</evidence>
<organism evidence="1 2">
    <name type="scientific">Trichonephila clavipes</name>
    <name type="common">Golden silk orbweaver</name>
    <name type="synonym">Nephila clavipes</name>
    <dbReference type="NCBI Taxonomy" id="2585209"/>
    <lineage>
        <taxon>Eukaryota</taxon>
        <taxon>Metazoa</taxon>
        <taxon>Ecdysozoa</taxon>
        <taxon>Arthropoda</taxon>
        <taxon>Chelicerata</taxon>
        <taxon>Arachnida</taxon>
        <taxon>Araneae</taxon>
        <taxon>Araneomorphae</taxon>
        <taxon>Entelegynae</taxon>
        <taxon>Araneoidea</taxon>
        <taxon>Nephilidae</taxon>
        <taxon>Trichonephila</taxon>
    </lineage>
</organism>
<dbReference type="EMBL" id="BMAU01021052">
    <property type="protein sequence ID" value="GFX88416.1"/>
    <property type="molecule type" value="Genomic_DNA"/>
</dbReference>
<proteinExistence type="predicted"/>
<evidence type="ECO:0000313" key="1">
    <source>
        <dbReference type="EMBL" id="GFX88416.1"/>
    </source>
</evidence>
<dbReference type="Proteomes" id="UP000887159">
    <property type="component" value="Unassembled WGS sequence"/>
</dbReference>
<name>A0A8X6RAY4_TRICX</name>
<reference evidence="1" key="1">
    <citation type="submission" date="2020-08" db="EMBL/GenBank/DDBJ databases">
        <title>Multicomponent nature underlies the extraordinary mechanical properties of spider dragline silk.</title>
        <authorList>
            <person name="Kono N."/>
            <person name="Nakamura H."/>
            <person name="Mori M."/>
            <person name="Yoshida Y."/>
            <person name="Ohtoshi R."/>
            <person name="Malay A.D."/>
            <person name="Moran D.A.P."/>
            <person name="Tomita M."/>
            <person name="Numata K."/>
            <person name="Arakawa K."/>
        </authorList>
    </citation>
    <scope>NUCLEOTIDE SEQUENCE</scope>
</reference>
<protein>
    <submittedName>
        <fullName evidence="1">Uncharacterized protein</fullName>
    </submittedName>
</protein>
<gene>
    <name evidence="1" type="ORF">TNCV_2278841</name>
</gene>